<reference evidence="2" key="1">
    <citation type="journal article" date="2020" name="Cell">
        <title>Large-Scale Comparative Analyses of Tick Genomes Elucidate Their Genetic Diversity and Vector Capacities.</title>
        <authorList>
            <consortium name="Tick Genome and Microbiome Consortium (TIGMIC)"/>
            <person name="Jia N."/>
            <person name="Wang J."/>
            <person name="Shi W."/>
            <person name="Du L."/>
            <person name="Sun Y."/>
            <person name="Zhan W."/>
            <person name="Jiang J.F."/>
            <person name="Wang Q."/>
            <person name="Zhang B."/>
            <person name="Ji P."/>
            <person name="Bell-Sakyi L."/>
            <person name="Cui X.M."/>
            <person name="Yuan T.T."/>
            <person name="Jiang B.G."/>
            <person name="Yang W.F."/>
            <person name="Lam T.T."/>
            <person name="Chang Q.C."/>
            <person name="Ding S.J."/>
            <person name="Wang X.J."/>
            <person name="Zhu J.G."/>
            <person name="Ruan X.D."/>
            <person name="Zhao L."/>
            <person name="Wei J.T."/>
            <person name="Ye R.Z."/>
            <person name="Que T.C."/>
            <person name="Du C.H."/>
            <person name="Zhou Y.H."/>
            <person name="Cheng J.X."/>
            <person name="Dai P.F."/>
            <person name="Guo W.B."/>
            <person name="Han X.H."/>
            <person name="Huang E.J."/>
            <person name="Li L.F."/>
            <person name="Wei W."/>
            <person name="Gao Y.C."/>
            <person name="Liu J.Z."/>
            <person name="Shao H.Z."/>
            <person name="Wang X."/>
            <person name="Wang C.C."/>
            <person name="Yang T.C."/>
            <person name="Huo Q.B."/>
            <person name="Li W."/>
            <person name="Chen H.Y."/>
            <person name="Chen S.E."/>
            <person name="Zhou L.G."/>
            <person name="Ni X.B."/>
            <person name="Tian J.H."/>
            <person name="Sheng Y."/>
            <person name="Liu T."/>
            <person name="Pan Y.S."/>
            <person name="Xia L.Y."/>
            <person name="Li J."/>
            <person name="Zhao F."/>
            <person name="Cao W.C."/>
        </authorList>
    </citation>
    <scope>NUCLEOTIDE SEQUENCE</scope>
    <source>
        <strain evidence="2">Rmic-2018</strain>
    </source>
</reference>
<dbReference type="InterPro" id="IPR029063">
    <property type="entry name" value="SAM-dependent_MTases_sf"/>
</dbReference>
<comment type="caution">
    <text evidence="2">The sequence shown here is derived from an EMBL/GenBank/DDBJ whole genome shotgun (WGS) entry which is preliminary data.</text>
</comment>
<feature type="domain" description="Methyltransferase type 11" evidence="1">
    <location>
        <begin position="102"/>
        <end position="206"/>
    </location>
</feature>
<dbReference type="Gene3D" id="3.40.50.150">
    <property type="entry name" value="Vaccinia Virus protein VP39"/>
    <property type="match status" value="1"/>
</dbReference>
<evidence type="ECO:0000313" key="3">
    <source>
        <dbReference type="Proteomes" id="UP000821866"/>
    </source>
</evidence>
<dbReference type="EMBL" id="JABSTU010000008">
    <property type="protein sequence ID" value="KAH8023605.1"/>
    <property type="molecule type" value="Genomic_DNA"/>
</dbReference>
<dbReference type="SUPFAM" id="SSF53335">
    <property type="entry name" value="S-adenosyl-L-methionine-dependent methyltransferases"/>
    <property type="match status" value="1"/>
</dbReference>
<name>A0A9J6DMY0_RHIMP</name>
<evidence type="ECO:0000313" key="2">
    <source>
        <dbReference type="EMBL" id="KAH8023605.1"/>
    </source>
</evidence>
<dbReference type="InterPro" id="IPR013216">
    <property type="entry name" value="Methyltransf_11"/>
</dbReference>
<sequence length="238" mass="26965">MAALFSRETSRKGHDVVEMELSKACFTALSYLNGTGSSETPWLRTENPSLVQHSPSPIITYRRSTKEVRQPDRQATVELLKAWQASFFTCSNSSGASEHQYLDVGCGPGNFTRNYLLPLCPPTLKRLVACDNSAAMVDYAARVHGHAKIDHRLLDITVDKDVDRFIAEEGRFQRIYSFLVLHWIQDRAAALKNIERLMTPGGECLIVYNPQPGPAMLNRAFLESESWAKYRDVSKRWR</sequence>
<dbReference type="Proteomes" id="UP000821866">
    <property type="component" value="Chromosome 6"/>
</dbReference>
<dbReference type="VEuPathDB" id="VectorBase:LOC119171606"/>
<keyword evidence="3" id="KW-1185">Reference proteome</keyword>
<gene>
    <name evidence="2" type="ORF">HPB51_014854</name>
</gene>
<proteinExistence type="predicted"/>
<protein>
    <recommendedName>
        <fullName evidence="1">Methyltransferase type 11 domain-containing protein</fullName>
    </recommendedName>
</protein>
<dbReference type="PANTHER" id="PTHR43464:SF23">
    <property type="entry name" value="JUVENILE HORMONE ACID O-METHYLTRANSFERASE"/>
    <property type="match status" value="1"/>
</dbReference>
<dbReference type="GO" id="GO:0010420">
    <property type="term" value="F:polyprenyldihydroxybenzoate methyltransferase activity"/>
    <property type="evidence" value="ECO:0007669"/>
    <property type="project" value="TreeGrafter"/>
</dbReference>
<dbReference type="Pfam" id="PF08241">
    <property type="entry name" value="Methyltransf_11"/>
    <property type="match status" value="1"/>
</dbReference>
<reference evidence="2" key="2">
    <citation type="submission" date="2021-09" db="EMBL/GenBank/DDBJ databases">
        <authorList>
            <person name="Jia N."/>
            <person name="Wang J."/>
            <person name="Shi W."/>
            <person name="Du L."/>
            <person name="Sun Y."/>
            <person name="Zhan W."/>
            <person name="Jiang J."/>
            <person name="Wang Q."/>
            <person name="Zhang B."/>
            <person name="Ji P."/>
            <person name="Sakyi L.B."/>
            <person name="Cui X."/>
            <person name="Yuan T."/>
            <person name="Jiang B."/>
            <person name="Yang W."/>
            <person name="Lam T.T.-Y."/>
            <person name="Chang Q."/>
            <person name="Ding S."/>
            <person name="Wang X."/>
            <person name="Zhu J."/>
            <person name="Ruan X."/>
            <person name="Zhao L."/>
            <person name="Wei J."/>
            <person name="Que T."/>
            <person name="Du C."/>
            <person name="Cheng J."/>
            <person name="Dai P."/>
            <person name="Han X."/>
            <person name="Huang E."/>
            <person name="Gao Y."/>
            <person name="Liu J."/>
            <person name="Shao H."/>
            <person name="Ye R."/>
            <person name="Li L."/>
            <person name="Wei W."/>
            <person name="Wang X."/>
            <person name="Wang C."/>
            <person name="Huo Q."/>
            <person name="Li W."/>
            <person name="Guo W."/>
            <person name="Chen H."/>
            <person name="Chen S."/>
            <person name="Zhou L."/>
            <person name="Zhou L."/>
            <person name="Ni X."/>
            <person name="Tian J."/>
            <person name="Zhou Y."/>
            <person name="Sheng Y."/>
            <person name="Liu T."/>
            <person name="Pan Y."/>
            <person name="Xia L."/>
            <person name="Li J."/>
            <person name="Zhao F."/>
            <person name="Cao W."/>
        </authorList>
    </citation>
    <scope>NUCLEOTIDE SEQUENCE</scope>
    <source>
        <strain evidence="2">Rmic-2018</strain>
        <tissue evidence="2">Larvae</tissue>
    </source>
</reference>
<dbReference type="CDD" id="cd02440">
    <property type="entry name" value="AdoMet_MTases"/>
    <property type="match status" value="1"/>
</dbReference>
<dbReference type="PANTHER" id="PTHR43464">
    <property type="entry name" value="METHYLTRANSFERASE"/>
    <property type="match status" value="1"/>
</dbReference>
<evidence type="ECO:0000259" key="1">
    <source>
        <dbReference type="Pfam" id="PF08241"/>
    </source>
</evidence>
<dbReference type="AlphaFoldDB" id="A0A9J6DMY0"/>
<accession>A0A9J6DMY0</accession>
<organism evidence="2 3">
    <name type="scientific">Rhipicephalus microplus</name>
    <name type="common">Cattle tick</name>
    <name type="synonym">Boophilus microplus</name>
    <dbReference type="NCBI Taxonomy" id="6941"/>
    <lineage>
        <taxon>Eukaryota</taxon>
        <taxon>Metazoa</taxon>
        <taxon>Ecdysozoa</taxon>
        <taxon>Arthropoda</taxon>
        <taxon>Chelicerata</taxon>
        <taxon>Arachnida</taxon>
        <taxon>Acari</taxon>
        <taxon>Parasitiformes</taxon>
        <taxon>Ixodida</taxon>
        <taxon>Ixodoidea</taxon>
        <taxon>Ixodidae</taxon>
        <taxon>Rhipicephalinae</taxon>
        <taxon>Rhipicephalus</taxon>
        <taxon>Boophilus</taxon>
    </lineage>
</organism>